<dbReference type="GO" id="GO:0019888">
    <property type="term" value="F:protein phosphatase regulator activity"/>
    <property type="evidence" value="ECO:0007669"/>
    <property type="project" value="InterPro"/>
</dbReference>
<dbReference type="AlphaFoldDB" id="A0AAD7UH73"/>
<evidence type="ECO:0000313" key="4">
    <source>
        <dbReference type="EMBL" id="KAJ8606102.1"/>
    </source>
</evidence>
<sequence length="331" mass="37132">MDKVTTFKSHDPEFDYLKSLEIEEKINKVKFCLSPATLLLTTNDKTIKLWRVGETATYSADRQKRSELGTTLKRVFGNAHAYHVNSISLNSDGETFASSDDLRVNLWNLDISTRAFNIIDLKPPNMEDLAEVITSTTFHPDRCFQLMYASSKGTVNLFDLRLAARPSPCVVLGGSTSESFFSEIVVSVSDAKFAADHCVLARDFLALRCWDLRATREPTWTVPVHDHLKPRLSDLYDSDRIFDKFECAAAGNLFFTGSYSNHCFVFDYKTKATLSKPHPTTVDFEKRVLHLAATDTKLAFATHDTLYFHDLPRASSSTPIDDDSACTASPS</sequence>
<dbReference type="PANTHER" id="PTHR11871">
    <property type="entry name" value="PROTEIN PHOSPHATASE PP2A REGULATORY SUBUNIT B"/>
    <property type="match status" value="1"/>
</dbReference>
<name>A0AAD7UH73_9STRA</name>
<reference evidence="4" key="1">
    <citation type="submission" date="2023-01" db="EMBL/GenBank/DDBJ databases">
        <title>Metagenome sequencing of chrysophaentin producing Chrysophaeum taylorii.</title>
        <authorList>
            <person name="Davison J."/>
            <person name="Bewley C."/>
        </authorList>
    </citation>
    <scope>NUCLEOTIDE SEQUENCE</scope>
    <source>
        <strain evidence="4">NIES-1699</strain>
    </source>
</reference>
<dbReference type="InterPro" id="IPR036322">
    <property type="entry name" value="WD40_repeat_dom_sf"/>
</dbReference>
<gene>
    <name evidence="4" type="ORF">CTAYLR_010566</name>
</gene>
<dbReference type="PROSITE" id="PS01024">
    <property type="entry name" value="PR55_1"/>
    <property type="match status" value="1"/>
</dbReference>
<evidence type="ECO:0000313" key="5">
    <source>
        <dbReference type="Proteomes" id="UP001230188"/>
    </source>
</evidence>
<keyword evidence="5" id="KW-1185">Reference proteome</keyword>
<dbReference type="Pfam" id="PF00400">
    <property type="entry name" value="WD40"/>
    <property type="match status" value="1"/>
</dbReference>
<evidence type="ECO:0000256" key="3">
    <source>
        <dbReference type="ARBA" id="ARBA00022737"/>
    </source>
</evidence>
<keyword evidence="2" id="KW-0853">WD repeat</keyword>
<dbReference type="EMBL" id="JAQMWT010000294">
    <property type="protein sequence ID" value="KAJ8606102.1"/>
    <property type="molecule type" value="Genomic_DNA"/>
</dbReference>
<evidence type="ECO:0000256" key="1">
    <source>
        <dbReference type="ARBA" id="ARBA00008259"/>
    </source>
</evidence>
<keyword evidence="3" id="KW-0677">Repeat</keyword>
<comment type="caution">
    <text evidence="4">The sequence shown here is derived from an EMBL/GenBank/DDBJ whole genome shotgun (WGS) entry which is preliminary data.</text>
</comment>
<evidence type="ECO:0000256" key="2">
    <source>
        <dbReference type="ARBA" id="ARBA00022574"/>
    </source>
</evidence>
<dbReference type="Gene3D" id="2.130.10.10">
    <property type="entry name" value="YVTN repeat-like/Quinoprotein amine dehydrogenase"/>
    <property type="match status" value="2"/>
</dbReference>
<dbReference type="InterPro" id="IPR001680">
    <property type="entry name" value="WD40_rpt"/>
</dbReference>
<dbReference type="GO" id="GO:0000159">
    <property type="term" value="C:protein phosphatase type 2A complex"/>
    <property type="evidence" value="ECO:0007669"/>
    <property type="project" value="InterPro"/>
</dbReference>
<proteinExistence type="inferred from homology"/>
<dbReference type="InterPro" id="IPR000009">
    <property type="entry name" value="PP2A_PR55"/>
</dbReference>
<organism evidence="4 5">
    <name type="scientific">Chrysophaeum taylorii</name>
    <dbReference type="NCBI Taxonomy" id="2483200"/>
    <lineage>
        <taxon>Eukaryota</taxon>
        <taxon>Sar</taxon>
        <taxon>Stramenopiles</taxon>
        <taxon>Ochrophyta</taxon>
        <taxon>Pelagophyceae</taxon>
        <taxon>Pelagomonadales</taxon>
        <taxon>Pelagomonadaceae</taxon>
        <taxon>Chrysophaeum</taxon>
    </lineage>
</organism>
<dbReference type="InterPro" id="IPR018067">
    <property type="entry name" value="PP2A_PR55_CS"/>
</dbReference>
<dbReference type="InterPro" id="IPR015943">
    <property type="entry name" value="WD40/YVTN_repeat-like_dom_sf"/>
</dbReference>
<evidence type="ECO:0008006" key="6">
    <source>
        <dbReference type="Google" id="ProtNLM"/>
    </source>
</evidence>
<accession>A0AAD7UH73</accession>
<comment type="similarity">
    <text evidence="1">Belongs to the phosphatase 2A regulatory subunit B family.</text>
</comment>
<protein>
    <recommendedName>
        <fullName evidence="6">Serine/threonine-protein phosphatase 2A 55 kDa regulatory subunit B</fullName>
    </recommendedName>
</protein>
<dbReference type="SUPFAM" id="SSF50978">
    <property type="entry name" value="WD40 repeat-like"/>
    <property type="match status" value="1"/>
</dbReference>
<dbReference type="SMART" id="SM00320">
    <property type="entry name" value="WD40"/>
    <property type="match status" value="3"/>
</dbReference>
<dbReference type="Proteomes" id="UP001230188">
    <property type="component" value="Unassembled WGS sequence"/>
</dbReference>
<dbReference type="PIRSF" id="PIRSF037309">
    <property type="entry name" value="PP2A_PR55"/>
    <property type="match status" value="1"/>
</dbReference>